<dbReference type="Proteomes" id="UP000683551">
    <property type="component" value="Chromosome"/>
</dbReference>
<gene>
    <name evidence="1" type="ORF">JZL65_00055</name>
</gene>
<evidence type="ECO:0000313" key="2">
    <source>
        <dbReference type="Proteomes" id="UP000683551"/>
    </source>
</evidence>
<evidence type="ECO:0000313" key="1">
    <source>
        <dbReference type="EMBL" id="QWY77519.1"/>
    </source>
</evidence>
<sequence>MERILPQIDLFNYRTLEERIPDRHPPRNLRLVVDAILGSMDRGLGEL</sequence>
<name>A0A9E6MWI3_9PROT</name>
<dbReference type="EMBL" id="CP071137">
    <property type="protein sequence ID" value="QWY77519.1"/>
    <property type="molecule type" value="Genomic_DNA"/>
</dbReference>
<accession>A0A9E6MWI3</accession>
<proteinExistence type="predicted"/>
<protein>
    <recommendedName>
        <fullName evidence="3">IS5/IS1182 family transposase</fullName>
    </recommendedName>
</protein>
<dbReference type="AlphaFoldDB" id="A0A9E6MWI3"/>
<organism evidence="1 2">
    <name type="scientific">Ferrovum myxofaciens</name>
    <dbReference type="NCBI Taxonomy" id="416213"/>
    <lineage>
        <taxon>Bacteria</taxon>
        <taxon>Pseudomonadati</taxon>
        <taxon>Pseudomonadota</taxon>
        <taxon>Betaproteobacteria</taxon>
        <taxon>Ferrovales</taxon>
        <taxon>Ferrovaceae</taxon>
        <taxon>Ferrovum</taxon>
    </lineage>
</organism>
<reference evidence="1" key="1">
    <citation type="submission" date="2021-02" db="EMBL/GenBank/DDBJ databases">
        <title>Comparative genomics of Ferrovum myxofaciens strains, predominant extremophile bacteria forming large biofilm stalactites in acid mine ecosystems.</title>
        <authorList>
            <person name="Burkartova K."/>
            <person name="Ridl J."/>
            <person name="Pajer P."/>
            <person name="Falteisek L."/>
        </authorList>
    </citation>
    <scope>NUCLEOTIDE SEQUENCE</scope>
    <source>
        <strain evidence="1">MI1III</strain>
    </source>
</reference>
<evidence type="ECO:0008006" key="3">
    <source>
        <dbReference type="Google" id="ProtNLM"/>
    </source>
</evidence>